<feature type="transmembrane region" description="Helical" evidence="7">
    <location>
        <begin position="54"/>
        <end position="71"/>
    </location>
</feature>
<gene>
    <name evidence="9" type="ORF">GTW20_11120</name>
</gene>
<keyword evidence="6 7" id="KW-0472">Membrane</keyword>
<dbReference type="EMBL" id="WWHY01000001">
    <property type="protein sequence ID" value="MYR32809.1"/>
    <property type="molecule type" value="Genomic_DNA"/>
</dbReference>
<evidence type="ECO:0000256" key="1">
    <source>
        <dbReference type="ARBA" id="ARBA00004651"/>
    </source>
</evidence>
<evidence type="ECO:0000256" key="2">
    <source>
        <dbReference type="ARBA" id="ARBA00022448"/>
    </source>
</evidence>
<dbReference type="InterPro" id="IPR011701">
    <property type="entry name" value="MFS"/>
</dbReference>
<feature type="transmembrane region" description="Helical" evidence="7">
    <location>
        <begin position="368"/>
        <end position="394"/>
    </location>
</feature>
<feature type="transmembrane region" description="Helical" evidence="7">
    <location>
        <begin position="83"/>
        <end position="100"/>
    </location>
</feature>
<evidence type="ECO:0000259" key="8">
    <source>
        <dbReference type="PROSITE" id="PS50850"/>
    </source>
</evidence>
<comment type="caution">
    <text evidence="9">The sequence shown here is derived from an EMBL/GenBank/DDBJ whole genome shotgun (WGS) entry which is preliminary data.</text>
</comment>
<keyword evidence="2" id="KW-0813">Transport</keyword>
<evidence type="ECO:0000256" key="3">
    <source>
        <dbReference type="ARBA" id="ARBA00022475"/>
    </source>
</evidence>
<keyword evidence="5 7" id="KW-1133">Transmembrane helix</keyword>
<dbReference type="GO" id="GO:0022857">
    <property type="term" value="F:transmembrane transporter activity"/>
    <property type="evidence" value="ECO:0007669"/>
    <property type="project" value="InterPro"/>
</dbReference>
<reference evidence="9 10" key="1">
    <citation type="journal article" date="2019" name="Nat. Commun.">
        <title>The antimicrobial potential of Streptomyces from insect microbiomes.</title>
        <authorList>
            <person name="Chevrette M.G."/>
            <person name="Carlson C.M."/>
            <person name="Ortega H.E."/>
            <person name="Thomas C."/>
            <person name="Ananiev G.E."/>
            <person name="Barns K.J."/>
            <person name="Book A.J."/>
            <person name="Cagnazzo J."/>
            <person name="Carlos C."/>
            <person name="Flanigan W."/>
            <person name="Grubbs K.J."/>
            <person name="Horn H.A."/>
            <person name="Hoffmann F.M."/>
            <person name="Klassen J.L."/>
            <person name="Knack J.J."/>
            <person name="Lewin G.R."/>
            <person name="McDonald B.R."/>
            <person name="Muller L."/>
            <person name="Melo W.G.P."/>
            <person name="Pinto-Tomas A.A."/>
            <person name="Schmitz A."/>
            <person name="Wendt-Pienkowski E."/>
            <person name="Wildman S."/>
            <person name="Zhao M."/>
            <person name="Zhang F."/>
            <person name="Bugni T.S."/>
            <person name="Andes D.R."/>
            <person name="Pupo M.T."/>
            <person name="Currie C.R."/>
        </authorList>
    </citation>
    <scope>NUCLEOTIDE SEQUENCE [LARGE SCALE GENOMIC DNA]</scope>
    <source>
        <strain evidence="9 10">SID5840</strain>
    </source>
</reference>
<comment type="subcellular location">
    <subcellularLocation>
        <location evidence="1">Cell membrane</location>
        <topology evidence="1">Multi-pass membrane protein</topology>
    </subcellularLocation>
</comment>
<dbReference type="AlphaFoldDB" id="A0A7K2IS42"/>
<keyword evidence="4 7" id="KW-0812">Transmembrane</keyword>
<dbReference type="RefSeq" id="WP_161110905.1">
    <property type="nucleotide sequence ID" value="NZ_WWHY01000001.1"/>
</dbReference>
<protein>
    <submittedName>
        <fullName evidence="9">MFS transporter</fullName>
    </submittedName>
</protein>
<keyword evidence="3" id="KW-1003">Cell membrane</keyword>
<dbReference type="SUPFAM" id="SSF103473">
    <property type="entry name" value="MFS general substrate transporter"/>
    <property type="match status" value="1"/>
</dbReference>
<feature type="transmembrane region" description="Helical" evidence="7">
    <location>
        <begin position="415"/>
        <end position="435"/>
    </location>
</feature>
<dbReference type="InterPro" id="IPR020846">
    <property type="entry name" value="MFS_dom"/>
</dbReference>
<dbReference type="PROSITE" id="PS50850">
    <property type="entry name" value="MFS"/>
    <property type="match status" value="1"/>
</dbReference>
<feature type="transmembrane region" description="Helical" evidence="7">
    <location>
        <begin position="230"/>
        <end position="250"/>
    </location>
</feature>
<feature type="domain" description="Major facilitator superfamily (MFS) profile" evidence="8">
    <location>
        <begin position="17"/>
        <end position="508"/>
    </location>
</feature>
<dbReference type="PANTHER" id="PTHR42718:SF47">
    <property type="entry name" value="METHYL VIOLOGEN RESISTANCE PROTEIN SMVA"/>
    <property type="match status" value="1"/>
</dbReference>
<evidence type="ECO:0000256" key="5">
    <source>
        <dbReference type="ARBA" id="ARBA00022989"/>
    </source>
</evidence>
<feature type="transmembrane region" description="Helical" evidence="7">
    <location>
        <begin position="482"/>
        <end position="504"/>
    </location>
</feature>
<feature type="transmembrane region" description="Helical" evidence="7">
    <location>
        <begin position="12"/>
        <end position="34"/>
    </location>
</feature>
<accession>A0A7K2IS42</accession>
<evidence type="ECO:0000313" key="9">
    <source>
        <dbReference type="EMBL" id="MYR32809.1"/>
    </source>
</evidence>
<dbReference type="Proteomes" id="UP000467124">
    <property type="component" value="Unassembled WGS sequence"/>
</dbReference>
<proteinExistence type="predicted"/>
<feature type="transmembrane region" description="Helical" evidence="7">
    <location>
        <begin position="141"/>
        <end position="161"/>
    </location>
</feature>
<feature type="transmembrane region" description="Helical" evidence="7">
    <location>
        <begin position="308"/>
        <end position="329"/>
    </location>
</feature>
<feature type="transmembrane region" description="Helical" evidence="7">
    <location>
        <begin position="106"/>
        <end position="129"/>
    </location>
</feature>
<dbReference type="GO" id="GO:0005886">
    <property type="term" value="C:plasma membrane"/>
    <property type="evidence" value="ECO:0007669"/>
    <property type="project" value="UniProtKB-SubCell"/>
</dbReference>
<dbReference type="CDD" id="cd17321">
    <property type="entry name" value="MFS_MMR_MDR_like"/>
    <property type="match status" value="1"/>
</dbReference>
<sequence length="513" mass="53304">MNPQATEDRAGARAWLGLAVLALPTLLVGINTTVLFLAQPELSAELGANEAQRLWITDIYGFLIAGFLITMGTLGDRIGRRRLLLIGAATFSLASVLAAFSPTPELAIVTRGLMGVAGATIMPSTLSLIRSMFHDPRQRTSAIAVWATSLSVGIALGPLLSGAMLQFFWWGSTLLIGLPFLILLLAVGPILLPEYRDPTVRGSIDLLSVALSLVSVLAVIYGIKHAATDGLTLSTVASAVAGVVIGVIFLRRQHRLDDPLLDLTMFRDRAFSAALSLIVLVLFVFGGIQFLFSIYLQQVVGFSPMWSGIWMAPSAAGLLVGSLLAPSLVRWARPGVVAAGGLVLSVGGLGLMSQVATAGETDTSSPSFLLLQLGVTLAFLGMGPSMVLGADLVVGSAPQEKAGSASAMEETAAEFGVATGIAVLGSVGAVLYRGWMSGADVEGVPEEASRRAVESLDGALAEADVIGPELVHRAQEAFAQGFAWAGLGSAFLFVLVAVGAVLFLRNVSSDGGH</sequence>
<feature type="transmembrane region" description="Helical" evidence="7">
    <location>
        <begin position="204"/>
        <end position="224"/>
    </location>
</feature>
<evidence type="ECO:0000256" key="6">
    <source>
        <dbReference type="ARBA" id="ARBA00023136"/>
    </source>
</evidence>
<feature type="transmembrane region" description="Helical" evidence="7">
    <location>
        <begin position="336"/>
        <end position="356"/>
    </location>
</feature>
<dbReference type="Gene3D" id="1.20.1250.20">
    <property type="entry name" value="MFS general substrate transporter like domains"/>
    <property type="match status" value="1"/>
</dbReference>
<dbReference type="InterPro" id="IPR036259">
    <property type="entry name" value="MFS_trans_sf"/>
</dbReference>
<evidence type="ECO:0000256" key="4">
    <source>
        <dbReference type="ARBA" id="ARBA00022692"/>
    </source>
</evidence>
<feature type="transmembrane region" description="Helical" evidence="7">
    <location>
        <begin position="167"/>
        <end position="192"/>
    </location>
</feature>
<dbReference type="Pfam" id="PF07690">
    <property type="entry name" value="MFS_1"/>
    <property type="match status" value="1"/>
</dbReference>
<name>A0A7K2IS42_9ACTN</name>
<evidence type="ECO:0000256" key="7">
    <source>
        <dbReference type="SAM" id="Phobius"/>
    </source>
</evidence>
<evidence type="ECO:0000313" key="10">
    <source>
        <dbReference type="Proteomes" id="UP000467124"/>
    </source>
</evidence>
<dbReference type="PANTHER" id="PTHR42718">
    <property type="entry name" value="MAJOR FACILITATOR SUPERFAMILY MULTIDRUG TRANSPORTER MFSC"/>
    <property type="match status" value="1"/>
</dbReference>
<organism evidence="9 10">
    <name type="scientific">Nocardiopsis alba</name>
    <dbReference type="NCBI Taxonomy" id="53437"/>
    <lineage>
        <taxon>Bacteria</taxon>
        <taxon>Bacillati</taxon>
        <taxon>Actinomycetota</taxon>
        <taxon>Actinomycetes</taxon>
        <taxon>Streptosporangiales</taxon>
        <taxon>Nocardiopsidaceae</taxon>
        <taxon>Nocardiopsis</taxon>
    </lineage>
</organism>
<feature type="transmembrane region" description="Helical" evidence="7">
    <location>
        <begin position="271"/>
        <end position="296"/>
    </location>
</feature>